<comment type="function">
    <text evidence="5">Adenine glycosylase active on G-A mispairs.</text>
</comment>
<dbReference type="AlphaFoldDB" id="M4RUS3"/>
<accession>M4RUS3</accession>
<evidence type="ECO:0000259" key="6">
    <source>
        <dbReference type="Pfam" id="PF14815"/>
    </source>
</evidence>
<sequence length="111" mass="12911">MWQKQLLIYKRPPAGLWGGLWGFHEVDHAEQIIERASNLGFNEIQQQTLSPFRHTFSHFHLDIQPVVLHLKKQPVAQIMEDTQMWYDLTQPQNVGLAAPTKKLFSTINTSF</sequence>
<dbReference type="InterPro" id="IPR029119">
    <property type="entry name" value="MutY_C"/>
</dbReference>
<dbReference type="eggNOG" id="COG1194">
    <property type="taxonomic scope" value="Bacteria"/>
</dbReference>
<evidence type="ECO:0000256" key="3">
    <source>
        <dbReference type="ARBA" id="ARBA00022801"/>
    </source>
</evidence>
<evidence type="ECO:0000256" key="2">
    <source>
        <dbReference type="ARBA" id="ARBA00022763"/>
    </source>
</evidence>
<dbReference type="CDD" id="cd03431">
    <property type="entry name" value="NUDIX_DNA_Glycosylase_C-MutY"/>
    <property type="match status" value="1"/>
</dbReference>
<dbReference type="GO" id="GO:0046872">
    <property type="term" value="F:metal ion binding"/>
    <property type="evidence" value="ECO:0007669"/>
    <property type="project" value="UniProtKB-UniRule"/>
</dbReference>
<evidence type="ECO:0000256" key="4">
    <source>
        <dbReference type="ARBA" id="ARBA00023204"/>
    </source>
</evidence>
<comment type="similarity">
    <text evidence="5">Belongs to the Nth/MutY family.</text>
</comment>
<dbReference type="HOGENOM" id="CLU_172531_0_0_6"/>
<evidence type="ECO:0000313" key="8">
    <source>
        <dbReference type="Proteomes" id="UP000011864"/>
    </source>
</evidence>
<dbReference type="InterPro" id="IPR015797">
    <property type="entry name" value="NUDIX_hydrolase-like_dom_sf"/>
</dbReference>
<keyword evidence="3" id="KW-0378">Hydrolase</keyword>
<dbReference type="Proteomes" id="UP000011864">
    <property type="component" value="Chromosome"/>
</dbReference>
<dbReference type="GO" id="GO:0051539">
    <property type="term" value="F:4 iron, 4 sulfur cluster binding"/>
    <property type="evidence" value="ECO:0007669"/>
    <property type="project" value="UniProtKB-UniRule"/>
</dbReference>
<dbReference type="Pfam" id="PF14815">
    <property type="entry name" value="NUDIX_4"/>
    <property type="match status" value="1"/>
</dbReference>
<reference evidence="7 8" key="1">
    <citation type="journal article" date="2013" name="Genome Announc.">
        <title>Complete Genome Sequence of Glaciecola psychrophila Strain 170T.</title>
        <authorList>
            <person name="Yin J."/>
            <person name="Chen J."/>
            <person name="Liu G."/>
            <person name="Yu Y."/>
            <person name="Song L."/>
            <person name="Wang X."/>
            <person name="Qu X."/>
        </authorList>
    </citation>
    <scope>NUCLEOTIDE SEQUENCE [LARGE SCALE GENOMIC DNA]</scope>
    <source>
        <strain evidence="7 8">170</strain>
    </source>
</reference>
<dbReference type="GO" id="GO:0006284">
    <property type="term" value="P:base-excision repair"/>
    <property type="evidence" value="ECO:0007669"/>
    <property type="project" value="UniProtKB-UniRule"/>
</dbReference>
<proteinExistence type="inferred from homology"/>
<keyword evidence="1" id="KW-0479">Metal-binding</keyword>
<evidence type="ECO:0000313" key="7">
    <source>
        <dbReference type="EMBL" id="AGH42227.1"/>
    </source>
</evidence>
<dbReference type="Gene3D" id="3.90.79.10">
    <property type="entry name" value="Nucleoside Triphosphate Pyrophosphohydrolase"/>
    <property type="match status" value="1"/>
</dbReference>
<dbReference type="STRING" id="1129794.C427_0117"/>
<keyword evidence="5" id="KW-0326">Glycosidase</keyword>
<gene>
    <name evidence="7" type="ORF">C427_0117</name>
</gene>
<organism evidence="7 8">
    <name type="scientific">Paraglaciecola psychrophila 170</name>
    <dbReference type="NCBI Taxonomy" id="1129794"/>
    <lineage>
        <taxon>Bacteria</taxon>
        <taxon>Pseudomonadati</taxon>
        <taxon>Pseudomonadota</taxon>
        <taxon>Gammaproteobacteria</taxon>
        <taxon>Alteromonadales</taxon>
        <taxon>Alteromonadaceae</taxon>
        <taxon>Paraglaciecola</taxon>
    </lineage>
</organism>
<keyword evidence="4" id="KW-0234">DNA repair</keyword>
<evidence type="ECO:0000256" key="5">
    <source>
        <dbReference type="RuleBase" id="RU365096"/>
    </source>
</evidence>
<feature type="domain" description="Adenine DNA glycosylase C-terminal" evidence="6">
    <location>
        <begin position="4"/>
        <end position="104"/>
    </location>
</feature>
<dbReference type="EC" id="3.2.2.31" evidence="5"/>
<keyword evidence="2 5" id="KW-0227">DNA damage</keyword>
<name>M4RUS3_9ALTE</name>
<dbReference type="SUPFAM" id="SSF55811">
    <property type="entry name" value="Nudix"/>
    <property type="match status" value="1"/>
</dbReference>
<keyword evidence="8" id="KW-1185">Reference proteome</keyword>
<protein>
    <recommendedName>
        <fullName evidence="5">Adenine DNA glycosylase</fullName>
        <ecNumber evidence="5">3.2.2.31</ecNumber>
    </recommendedName>
</protein>
<keyword evidence="5" id="KW-0408">Iron</keyword>
<dbReference type="GO" id="GO:0000701">
    <property type="term" value="F:purine-specific mismatch base pair DNA N-glycosylase activity"/>
    <property type="evidence" value="ECO:0007669"/>
    <property type="project" value="UniProtKB-EC"/>
</dbReference>
<dbReference type="KEGG" id="gps:C427_0117"/>
<comment type="catalytic activity">
    <reaction evidence="5">
        <text>Hydrolyzes free adenine bases from 7,8-dihydro-8-oxoguanine:adenine mismatched double-stranded DNA, leaving an apurinic site.</text>
        <dbReference type="EC" id="3.2.2.31"/>
    </reaction>
</comment>
<evidence type="ECO:0000256" key="1">
    <source>
        <dbReference type="ARBA" id="ARBA00022723"/>
    </source>
</evidence>
<dbReference type="PATRIC" id="fig|1129794.4.peg.113"/>
<dbReference type="EMBL" id="CP003837">
    <property type="protein sequence ID" value="AGH42227.1"/>
    <property type="molecule type" value="Genomic_DNA"/>
</dbReference>
<comment type="cofactor">
    <cofactor evidence="5">
        <name>[4Fe-4S] cluster</name>
        <dbReference type="ChEBI" id="CHEBI:49883"/>
    </cofactor>
    <text evidence="5">Binds 1 [4Fe-4S] cluster.</text>
</comment>